<evidence type="ECO:0000313" key="4">
    <source>
        <dbReference type="Proteomes" id="UP000594638"/>
    </source>
</evidence>
<dbReference type="InterPro" id="IPR052940">
    <property type="entry name" value="Carb_Esterase_6"/>
</dbReference>
<keyword evidence="4" id="KW-1185">Reference proteome</keyword>
<dbReference type="PANTHER" id="PTHR31988">
    <property type="entry name" value="ESTERASE, PUTATIVE (DUF303)-RELATED"/>
    <property type="match status" value="1"/>
</dbReference>
<evidence type="ECO:0000256" key="1">
    <source>
        <dbReference type="ARBA" id="ARBA00022801"/>
    </source>
</evidence>
<dbReference type="Gene3D" id="3.40.50.1110">
    <property type="entry name" value="SGNH hydrolase"/>
    <property type="match status" value="1"/>
</dbReference>
<dbReference type="OrthoDB" id="42638at2759"/>
<dbReference type="SUPFAM" id="SSF52266">
    <property type="entry name" value="SGNH hydrolase"/>
    <property type="match status" value="1"/>
</dbReference>
<evidence type="ECO:0000259" key="2">
    <source>
        <dbReference type="Pfam" id="PF03629"/>
    </source>
</evidence>
<reference evidence="3 4" key="1">
    <citation type="submission" date="2019-12" db="EMBL/GenBank/DDBJ databases">
        <authorList>
            <person name="Alioto T."/>
            <person name="Alioto T."/>
            <person name="Gomez Garrido J."/>
        </authorList>
    </citation>
    <scope>NUCLEOTIDE SEQUENCE [LARGE SCALE GENOMIC DNA]</scope>
</reference>
<dbReference type="EMBL" id="CACTIH010009624">
    <property type="protein sequence ID" value="CAA3032600.1"/>
    <property type="molecule type" value="Genomic_DNA"/>
</dbReference>
<dbReference type="AlphaFoldDB" id="A0A8S0VFF7"/>
<keyword evidence="1" id="KW-0378">Hydrolase</keyword>
<sequence>MKDIADGVKYSYPKFYNLTYQLALVIRKLGQESRKDGISAKKQIFILKVQRNIASRGAIIDNVIPVDNTPDPSKVFRLNVQLKWEVARDLLHKGNNIDKPCGVEPGISFANSVKTRLGVISLVPCAKGGSSIEEWEKGDKHYENMIKRVKVIVKVGGVGGEIKALLWHQEESDTSNLNDKENYNGRLEKLVQNVQTNLNMPSLPILQVITESADGPSKDEVIK</sequence>
<comment type="caution">
    <text evidence="3">The sequence shown here is derived from an EMBL/GenBank/DDBJ whole genome shotgun (WGS) entry which is preliminary data.</text>
</comment>
<dbReference type="InterPro" id="IPR005181">
    <property type="entry name" value="SASA"/>
</dbReference>
<name>A0A8S0VFF7_OLEEU</name>
<dbReference type="PANTHER" id="PTHR31988:SF19">
    <property type="entry name" value="9-O-ACETYL-N-ACETYLNEURAMINIC ACID DEACETYLASE-RELATED"/>
    <property type="match status" value="1"/>
</dbReference>
<accession>A0A8S0VFF7</accession>
<dbReference type="Gramene" id="OE9A011673T1">
    <property type="protein sequence ID" value="OE9A011673C1"/>
    <property type="gene ID" value="OE9A011673"/>
</dbReference>
<feature type="domain" description="Sialate O-acetylesterase" evidence="2">
    <location>
        <begin position="41"/>
        <end position="216"/>
    </location>
</feature>
<dbReference type="GO" id="GO:0016787">
    <property type="term" value="F:hydrolase activity"/>
    <property type="evidence" value="ECO:0007669"/>
    <property type="project" value="UniProtKB-KW"/>
</dbReference>
<gene>
    <name evidence="3" type="ORF">OLEA9_A011673</name>
</gene>
<dbReference type="InterPro" id="IPR036514">
    <property type="entry name" value="SGNH_hydro_sf"/>
</dbReference>
<evidence type="ECO:0000313" key="3">
    <source>
        <dbReference type="EMBL" id="CAA3032600.1"/>
    </source>
</evidence>
<dbReference type="Pfam" id="PF03629">
    <property type="entry name" value="SASA"/>
    <property type="match status" value="1"/>
</dbReference>
<organism evidence="3 4">
    <name type="scientific">Olea europaea subsp. europaea</name>
    <dbReference type="NCBI Taxonomy" id="158383"/>
    <lineage>
        <taxon>Eukaryota</taxon>
        <taxon>Viridiplantae</taxon>
        <taxon>Streptophyta</taxon>
        <taxon>Embryophyta</taxon>
        <taxon>Tracheophyta</taxon>
        <taxon>Spermatophyta</taxon>
        <taxon>Magnoliopsida</taxon>
        <taxon>eudicotyledons</taxon>
        <taxon>Gunneridae</taxon>
        <taxon>Pentapetalae</taxon>
        <taxon>asterids</taxon>
        <taxon>lamiids</taxon>
        <taxon>Lamiales</taxon>
        <taxon>Oleaceae</taxon>
        <taxon>Oleeae</taxon>
        <taxon>Olea</taxon>
    </lineage>
</organism>
<proteinExistence type="predicted"/>
<protein>
    <recommendedName>
        <fullName evidence="2">Sialate O-acetylesterase domain-containing protein</fullName>
    </recommendedName>
</protein>
<dbReference type="Proteomes" id="UP000594638">
    <property type="component" value="Unassembled WGS sequence"/>
</dbReference>